<name>A0ABS9DW39_9PROT</name>
<proteinExistence type="predicted"/>
<dbReference type="CDD" id="cd06257">
    <property type="entry name" value="DnaJ"/>
    <property type="match status" value="1"/>
</dbReference>
<dbReference type="PANTHER" id="PTHR43096:SF52">
    <property type="entry name" value="DNAJ HOMOLOG 1, MITOCHONDRIAL-RELATED"/>
    <property type="match status" value="1"/>
</dbReference>
<protein>
    <submittedName>
        <fullName evidence="4">J domain-containing protein</fullName>
    </submittedName>
</protein>
<dbReference type="InterPro" id="IPR008971">
    <property type="entry name" value="HSP40/DnaJ_pept-bd"/>
</dbReference>
<dbReference type="Proteomes" id="UP001521209">
    <property type="component" value="Unassembled WGS sequence"/>
</dbReference>
<dbReference type="SMART" id="SM00271">
    <property type="entry name" value="DnaJ"/>
    <property type="match status" value="1"/>
</dbReference>
<evidence type="ECO:0000259" key="3">
    <source>
        <dbReference type="PROSITE" id="PS50076"/>
    </source>
</evidence>
<dbReference type="Pfam" id="PF00226">
    <property type="entry name" value="DnaJ"/>
    <property type="match status" value="1"/>
</dbReference>
<dbReference type="SUPFAM" id="SSF49493">
    <property type="entry name" value="HSP40/DnaJ peptide-binding domain"/>
    <property type="match status" value="2"/>
</dbReference>
<dbReference type="Pfam" id="PF01556">
    <property type="entry name" value="DnaJ_C"/>
    <property type="match status" value="1"/>
</dbReference>
<gene>
    <name evidence="4" type="ORF">L2A60_06600</name>
</gene>
<dbReference type="CDD" id="cd10747">
    <property type="entry name" value="DnaJ_C"/>
    <property type="match status" value="1"/>
</dbReference>
<dbReference type="PRINTS" id="PR00625">
    <property type="entry name" value="JDOMAIN"/>
</dbReference>
<dbReference type="InterPro" id="IPR001623">
    <property type="entry name" value="DnaJ_domain"/>
</dbReference>
<accession>A0ABS9DW39</accession>
<dbReference type="InterPro" id="IPR002939">
    <property type="entry name" value="DnaJ_C"/>
</dbReference>
<dbReference type="PROSITE" id="PS50076">
    <property type="entry name" value="DNAJ_2"/>
    <property type="match status" value="1"/>
</dbReference>
<dbReference type="InterPro" id="IPR018253">
    <property type="entry name" value="DnaJ_domain_CS"/>
</dbReference>
<dbReference type="PROSITE" id="PS00636">
    <property type="entry name" value="DNAJ_1"/>
    <property type="match status" value="1"/>
</dbReference>
<dbReference type="EMBL" id="JAKGBZ010000009">
    <property type="protein sequence ID" value="MCF3946353.1"/>
    <property type="molecule type" value="Genomic_DNA"/>
</dbReference>
<evidence type="ECO:0000313" key="5">
    <source>
        <dbReference type="Proteomes" id="UP001521209"/>
    </source>
</evidence>
<keyword evidence="5" id="KW-1185">Reference proteome</keyword>
<feature type="region of interest" description="Disordered" evidence="2">
    <location>
        <begin position="56"/>
        <end position="103"/>
    </location>
</feature>
<dbReference type="SUPFAM" id="SSF46565">
    <property type="entry name" value="Chaperone J-domain"/>
    <property type="match status" value="1"/>
</dbReference>
<evidence type="ECO:0000256" key="1">
    <source>
        <dbReference type="ARBA" id="ARBA00023186"/>
    </source>
</evidence>
<dbReference type="RefSeq" id="WP_235703587.1">
    <property type="nucleotide sequence ID" value="NZ_JAKGBZ010000009.1"/>
</dbReference>
<reference evidence="4 5" key="1">
    <citation type="submission" date="2022-01" db="EMBL/GenBank/DDBJ databases">
        <authorList>
            <person name="Won M."/>
            <person name="Kim S.-J."/>
            <person name="Kwon S.-W."/>
        </authorList>
    </citation>
    <scope>NUCLEOTIDE SEQUENCE [LARGE SCALE GENOMIC DNA]</scope>
    <source>
        <strain evidence="4 5">KCTC 23505</strain>
    </source>
</reference>
<feature type="domain" description="J" evidence="3">
    <location>
        <begin position="3"/>
        <end position="68"/>
    </location>
</feature>
<keyword evidence="1" id="KW-0143">Chaperone</keyword>
<comment type="caution">
    <text evidence="4">The sequence shown here is derived from an EMBL/GenBank/DDBJ whole genome shotgun (WGS) entry which is preliminary data.</text>
</comment>
<dbReference type="PANTHER" id="PTHR43096">
    <property type="entry name" value="DNAJ HOMOLOG 1, MITOCHONDRIAL-RELATED"/>
    <property type="match status" value="1"/>
</dbReference>
<evidence type="ECO:0000313" key="4">
    <source>
        <dbReference type="EMBL" id="MCF3946353.1"/>
    </source>
</evidence>
<organism evidence="4 5">
    <name type="scientific">Acidiphilium iwatense</name>
    <dbReference type="NCBI Taxonomy" id="768198"/>
    <lineage>
        <taxon>Bacteria</taxon>
        <taxon>Pseudomonadati</taxon>
        <taxon>Pseudomonadota</taxon>
        <taxon>Alphaproteobacteria</taxon>
        <taxon>Acetobacterales</taxon>
        <taxon>Acidocellaceae</taxon>
        <taxon>Acidiphilium</taxon>
    </lineage>
</organism>
<dbReference type="Gene3D" id="2.60.260.20">
    <property type="entry name" value="Urease metallochaperone UreE, N-terminal domain"/>
    <property type="match status" value="2"/>
</dbReference>
<feature type="compositionally biased region" description="Basic and acidic residues" evidence="2">
    <location>
        <begin position="76"/>
        <end position="92"/>
    </location>
</feature>
<sequence length="308" mass="33408">MDDPYQTLGVARDASQDDIRRAFRKLAKAHHPDLNPGNAQAEARFKAVTAANEILSDPEKRARFDRGEIDAQGQERPQHPSYRDYAEAEPGRRYGPSGPQQTAWSAEDIESIFGTMFGAGARPRTDSPLRGQDERYTLPTGFLDAVNGATTRLTLPDGRTLDVRIPPGTEDGQILRLRGQGTAGWNGGPSGDALIEIHIAPHPIFRRDGNDIRLDLPVTLAEAVLGGPVEIPTPGGKVRMRVPPHSDTGTELRLRGRGVPAHAGQSEGDLYATLRVVVGQPDAALEAFLRDWKPEHPANPRAAMEPGP</sequence>
<dbReference type="InterPro" id="IPR036869">
    <property type="entry name" value="J_dom_sf"/>
</dbReference>
<evidence type="ECO:0000256" key="2">
    <source>
        <dbReference type="SAM" id="MobiDB-lite"/>
    </source>
</evidence>
<feature type="compositionally biased region" description="Basic and acidic residues" evidence="2">
    <location>
        <begin position="57"/>
        <end position="69"/>
    </location>
</feature>
<dbReference type="Gene3D" id="1.10.287.110">
    <property type="entry name" value="DnaJ domain"/>
    <property type="match status" value="1"/>
</dbReference>